<gene>
    <name evidence="2" type="ORF">M407DRAFT_11385</name>
</gene>
<proteinExistence type="predicted"/>
<reference evidence="2 3" key="1">
    <citation type="submission" date="2014-04" db="EMBL/GenBank/DDBJ databases">
        <authorList>
            <consortium name="DOE Joint Genome Institute"/>
            <person name="Kuo A."/>
            <person name="Girlanda M."/>
            <person name="Perotto S."/>
            <person name="Kohler A."/>
            <person name="Nagy L.G."/>
            <person name="Floudas D."/>
            <person name="Copeland A."/>
            <person name="Barry K.W."/>
            <person name="Cichocki N."/>
            <person name="Veneault-Fourrey C."/>
            <person name="LaButti K."/>
            <person name="Lindquist E.A."/>
            <person name="Lipzen A."/>
            <person name="Lundell T."/>
            <person name="Morin E."/>
            <person name="Murat C."/>
            <person name="Sun H."/>
            <person name="Tunlid A."/>
            <person name="Henrissat B."/>
            <person name="Grigoriev I.V."/>
            <person name="Hibbett D.S."/>
            <person name="Martin F."/>
            <person name="Nordberg H.P."/>
            <person name="Cantor M.N."/>
            <person name="Hua S.X."/>
        </authorList>
    </citation>
    <scope>NUCLEOTIDE SEQUENCE [LARGE SCALE GENOMIC DNA]</scope>
    <source>
        <strain evidence="2 3">MUT 4182</strain>
    </source>
</reference>
<protein>
    <submittedName>
        <fullName evidence="2">Uncharacterized protein</fullName>
    </submittedName>
</protein>
<evidence type="ECO:0000313" key="2">
    <source>
        <dbReference type="EMBL" id="KIO19467.1"/>
    </source>
</evidence>
<feature type="region of interest" description="Disordered" evidence="1">
    <location>
        <begin position="135"/>
        <end position="164"/>
    </location>
</feature>
<name>A0A0C3LDD8_9AGAM</name>
<feature type="region of interest" description="Disordered" evidence="1">
    <location>
        <begin position="26"/>
        <end position="123"/>
    </location>
</feature>
<dbReference type="HOGENOM" id="CLU_1620279_0_0_1"/>
<dbReference type="EMBL" id="KN823220">
    <property type="protein sequence ID" value="KIO19467.1"/>
    <property type="molecule type" value="Genomic_DNA"/>
</dbReference>
<reference evidence="3" key="2">
    <citation type="submission" date="2015-01" db="EMBL/GenBank/DDBJ databases">
        <title>Evolutionary Origins and Diversification of the Mycorrhizal Mutualists.</title>
        <authorList>
            <consortium name="DOE Joint Genome Institute"/>
            <consortium name="Mycorrhizal Genomics Consortium"/>
            <person name="Kohler A."/>
            <person name="Kuo A."/>
            <person name="Nagy L.G."/>
            <person name="Floudas D."/>
            <person name="Copeland A."/>
            <person name="Barry K.W."/>
            <person name="Cichocki N."/>
            <person name="Veneault-Fourrey C."/>
            <person name="LaButti K."/>
            <person name="Lindquist E.A."/>
            <person name="Lipzen A."/>
            <person name="Lundell T."/>
            <person name="Morin E."/>
            <person name="Murat C."/>
            <person name="Riley R."/>
            <person name="Ohm R."/>
            <person name="Sun H."/>
            <person name="Tunlid A."/>
            <person name="Henrissat B."/>
            <person name="Grigoriev I.V."/>
            <person name="Hibbett D.S."/>
            <person name="Martin F."/>
        </authorList>
    </citation>
    <scope>NUCLEOTIDE SEQUENCE [LARGE SCALE GENOMIC DNA]</scope>
    <source>
        <strain evidence="3">MUT 4182</strain>
    </source>
</reference>
<evidence type="ECO:0000313" key="3">
    <source>
        <dbReference type="Proteomes" id="UP000054248"/>
    </source>
</evidence>
<organism evidence="2 3">
    <name type="scientific">Tulasnella calospora MUT 4182</name>
    <dbReference type="NCBI Taxonomy" id="1051891"/>
    <lineage>
        <taxon>Eukaryota</taxon>
        <taxon>Fungi</taxon>
        <taxon>Dikarya</taxon>
        <taxon>Basidiomycota</taxon>
        <taxon>Agaricomycotina</taxon>
        <taxon>Agaricomycetes</taxon>
        <taxon>Cantharellales</taxon>
        <taxon>Tulasnellaceae</taxon>
        <taxon>Tulasnella</taxon>
    </lineage>
</organism>
<accession>A0A0C3LDD8</accession>
<dbReference type="OrthoDB" id="3306722at2759"/>
<feature type="compositionally biased region" description="Basic and acidic residues" evidence="1">
    <location>
        <begin position="68"/>
        <end position="78"/>
    </location>
</feature>
<keyword evidence="3" id="KW-1185">Reference proteome</keyword>
<sequence>MPALIADDIEMMDTARAIFAPELFTYDNDDTPSPMAKEAPNPADTSAAHIEHVTSDGAVHLNTQNGQDSEKNKDDVRKPGSFANDNPDSLLKRDAQPCEEDSMELLNPEEGRDDYSSREMYGTVLSPKTKKLIDRIENPDKREGKAERRVHLMVSGKTKRNRRK</sequence>
<feature type="compositionally biased region" description="Basic and acidic residues" evidence="1">
    <location>
        <begin position="135"/>
        <end position="150"/>
    </location>
</feature>
<evidence type="ECO:0000256" key="1">
    <source>
        <dbReference type="SAM" id="MobiDB-lite"/>
    </source>
</evidence>
<dbReference type="AlphaFoldDB" id="A0A0C3LDD8"/>
<dbReference type="Proteomes" id="UP000054248">
    <property type="component" value="Unassembled WGS sequence"/>
</dbReference>